<evidence type="ECO:0000313" key="15">
    <source>
        <dbReference type="EMBL" id="SEK78410.1"/>
    </source>
</evidence>
<dbReference type="InterPro" id="IPR000531">
    <property type="entry name" value="Beta-barrel_TonB"/>
</dbReference>
<dbReference type="GO" id="GO:0044718">
    <property type="term" value="P:siderophore transmembrane transport"/>
    <property type="evidence" value="ECO:0007669"/>
    <property type="project" value="TreeGrafter"/>
</dbReference>
<evidence type="ECO:0000256" key="10">
    <source>
        <dbReference type="PROSITE-ProRule" id="PRU01360"/>
    </source>
</evidence>
<evidence type="ECO:0000256" key="5">
    <source>
        <dbReference type="ARBA" id="ARBA00022729"/>
    </source>
</evidence>
<dbReference type="SUPFAM" id="SSF56935">
    <property type="entry name" value="Porins"/>
    <property type="match status" value="1"/>
</dbReference>
<proteinExistence type="inferred from homology"/>
<dbReference type="PANTHER" id="PTHR30069">
    <property type="entry name" value="TONB-DEPENDENT OUTER MEMBRANE RECEPTOR"/>
    <property type="match status" value="1"/>
</dbReference>
<feature type="signal peptide" evidence="12">
    <location>
        <begin position="1"/>
        <end position="19"/>
    </location>
</feature>
<evidence type="ECO:0000256" key="6">
    <source>
        <dbReference type="ARBA" id="ARBA00023077"/>
    </source>
</evidence>
<dbReference type="EMBL" id="FOAF01000001">
    <property type="protein sequence ID" value="SEK78410.1"/>
    <property type="molecule type" value="Genomic_DNA"/>
</dbReference>
<evidence type="ECO:0000256" key="8">
    <source>
        <dbReference type="ARBA" id="ARBA00023170"/>
    </source>
</evidence>
<dbReference type="Gene3D" id="2.170.130.10">
    <property type="entry name" value="TonB-dependent receptor, plug domain"/>
    <property type="match status" value="1"/>
</dbReference>
<dbReference type="InterPro" id="IPR036942">
    <property type="entry name" value="Beta-barrel_TonB_sf"/>
</dbReference>
<evidence type="ECO:0000256" key="11">
    <source>
        <dbReference type="RuleBase" id="RU003357"/>
    </source>
</evidence>
<evidence type="ECO:0000313" key="16">
    <source>
        <dbReference type="Proteomes" id="UP000199421"/>
    </source>
</evidence>
<dbReference type="PROSITE" id="PS52016">
    <property type="entry name" value="TONB_DEPENDENT_REC_3"/>
    <property type="match status" value="1"/>
</dbReference>
<dbReference type="InterPro" id="IPR012910">
    <property type="entry name" value="Plug_dom"/>
</dbReference>
<sequence length="726" mass="80632">MKRPIVLLATLLFTAAAYAQHIYKSIIKDAKTNQALSGVTVKVLGTALGSISDNTGSVTLTGITSGQQMIQYSYIGFQTKTDTLTFPMAETEPVTVLLQTAEEDEELEEVIISATRSSRTIDNIPTRVEVISGEELDEKGNMKPGDIRMLLAESTGIQTQQTSATSGNSAIRIQGLDGKYTQLIRDGFPLYSGFSGGLGLLQIAPLDLQQVEVIKGSSSTLYGGGAIAGLVNLVSKKPTEERQLNFLLNGTSALGLDASGFYAQKFDKIGITIYGAYNKGTAYDPSDIGLTAIPKFNRFTLNPKLYFYFNEATTLSAGINATTEKRIGGDLEYVKGNSSASHTYFEENKTGRYSSQIELDHKIDENQTLTLRNSVSYYDRSIGLPNYLFSGVQVSTYSEANYRRNGEKADWVLGLNFLTDNFKEDQNSATVLRNYHYNTIGAFVQNTWNLSEKFSIESGIRGDYHNEYGFFFLPKISGLWKINEHVSTRLGGGLGYKAPTVFTEDAERIQFRNVLPIDVANTKAERSYGANYDVNYRTSLFEGNLGFSINHMFFYTRINHPILLAAATGGNLTYLQPDGNLDTKGMETNAKITYGDFKLFIGYTLADVNQHTGNTSIPYPLVSKHRLNNVLMYEIEDEWKIGLEAYYFSKQKLNDGATGKSYWTTGFMAEKLWEHFSIFINFENFSDTRQTKFDSIYTGSITNPVFRDIYAPVDGFVINGGIKIKL</sequence>
<keyword evidence="4 10" id="KW-0812">Transmembrane</keyword>
<feature type="domain" description="TonB-dependent receptor-like beta-barrel" evidence="13">
    <location>
        <begin position="300"/>
        <end position="684"/>
    </location>
</feature>
<evidence type="ECO:0000256" key="4">
    <source>
        <dbReference type="ARBA" id="ARBA00022692"/>
    </source>
</evidence>
<keyword evidence="5 12" id="KW-0732">Signal</keyword>
<feature type="chain" id="PRO_5011737533" evidence="12">
    <location>
        <begin position="20"/>
        <end position="726"/>
    </location>
</feature>
<keyword evidence="8" id="KW-0675">Receptor</keyword>
<dbReference type="AlphaFoldDB" id="A0A1H7JWE2"/>
<evidence type="ECO:0000256" key="12">
    <source>
        <dbReference type="SAM" id="SignalP"/>
    </source>
</evidence>
<comment type="similarity">
    <text evidence="10 11">Belongs to the TonB-dependent receptor family.</text>
</comment>
<dbReference type="InterPro" id="IPR039426">
    <property type="entry name" value="TonB-dep_rcpt-like"/>
</dbReference>
<evidence type="ECO:0000256" key="7">
    <source>
        <dbReference type="ARBA" id="ARBA00023136"/>
    </source>
</evidence>
<evidence type="ECO:0000256" key="9">
    <source>
        <dbReference type="ARBA" id="ARBA00023237"/>
    </source>
</evidence>
<dbReference type="Gene3D" id="2.40.170.20">
    <property type="entry name" value="TonB-dependent receptor, beta-barrel domain"/>
    <property type="match status" value="1"/>
</dbReference>
<reference evidence="16" key="1">
    <citation type="submission" date="2016-10" db="EMBL/GenBank/DDBJ databases">
        <authorList>
            <person name="Varghese N."/>
            <person name="Submissions S."/>
        </authorList>
    </citation>
    <scope>NUCLEOTIDE SEQUENCE [LARGE SCALE GENOMIC DNA]</scope>
    <source>
        <strain evidence="16">DSM 18733</strain>
    </source>
</reference>
<dbReference type="Pfam" id="PF00593">
    <property type="entry name" value="TonB_dep_Rec_b-barrel"/>
    <property type="match status" value="1"/>
</dbReference>
<dbReference type="Proteomes" id="UP000199421">
    <property type="component" value="Unassembled WGS sequence"/>
</dbReference>
<feature type="domain" description="TonB-dependent receptor plug" evidence="14">
    <location>
        <begin position="122"/>
        <end position="229"/>
    </location>
</feature>
<dbReference type="GO" id="GO:0009279">
    <property type="term" value="C:cell outer membrane"/>
    <property type="evidence" value="ECO:0007669"/>
    <property type="project" value="UniProtKB-SubCell"/>
</dbReference>
<comment type="subcellular location">
    <subcellularLocation>
        <location evidence="1 10">Cell outer membrane</location>
        <topology evidence="1 10">Multi-pass membrane protein</topology>
    </subcellularLocation>
</comment>
<dbReference type="InterPro" id="IPR037066">
    <property type="entry name" value="Plug_dom_sf"/>
</dbReference>
<dbReference type="RefSeq" id="WP_093319888.1">
    <property type="nucleotide sequence ID" value="NZ_FOAF01000001.1"/>
</dbReference>
<evidence type="ECO:0000256" key="1">
    <source>
        <dbReference type="ARBA" id="ARBA00004571"/>
    </source>
</evidence>
<keyword evidence="7 10" id="KW-0472">Membrane</keyword>
<keyword evidence="16" id="KW-1185">Reference proteome</keyword>
<keyword evidence="9 10" id="KW-0998">Cell outer membrane</keyword>
<accession>A0A1H7JWE2</accession>
<keyword evidence="3 10" id="KW-1134">Transmembrane beta strand</keyword>
<dbReference type="PANTHER" id="PTHR30069:SF29">
    <property type="entry name" value="HEMOGLOBIN AND HEMOGLOBIN-HAPTOGLOBIN-BINDING PROTEIN 1-RELATED"/>
    <property type="match status" value="1"/>
</dbReference>
<dbReference type="Gene3D" id="2.60.40.1120">
    <property type="entry name" value="Carboxypeptidase-like, regulatory domain"/>
    <property type="match status" value="1"/>
</dbReference>
<evidence type="ECO:0000259" key="13">
    <source>
        <dbReference type="Pfam" id="PF00593"/>
    </source>
</evidence>
<gene>
    <name evidence="15" type="ORF">SAMN05661044_01137</name>
</gene>
<organism evidence="15 16">
    <name type="scientific">Olivibacter domesticus</name>
    <name type="common">Pseudosphingobacterium domesticum</name>
    <dbReference type="NCBI Taxonomy" id="407022"/>
    <lineage>
        <taxon>Bacteria</taxon>
        <taxon>Pseudomonadati</taxon>
        <taxon>Bacteroidota</taxon>
        <taxon>Sphingobacteriia</taxon>
        <taxon>Sphingobacteriales</taxon>
        <taxon>Sphingobacteriaceae</taxon>
        <taxon>Olivibacter</taxon>
    </lineage>
</organism>
<dbReference type="SUPFAM" id="SSF49464">
    <property type="entry name" value="Carboxypeptidase regulatory domain-like"/>
    <property type="match status" value="1"/>
</dbReference>
<evidence type="ECO:0000256" key="2">
    <source>
        <dbReference type="ARBA" id="ARBA00022448"/>
    </source>
</evidence>
<protein>
    <submittedName>
        <fullName evidence="15">Iron complex outermembrane recepter protein</fullName>
    </submittedName>
</protein>
<dbReference type="Pfam" id="PF07715">
    <property type="entry name" value="Plug"/>
    <property type="match status" value="1"/>
</dbReference>
<evidence type="ECO:0000259" key="14">
    <source>
        <dbReference type="Pfam" id="PF07715"/>
    </source>
</evidence>
<dbReference type="STRING" id="407022.SAMN05661044_01137"/>
<keyword evidence="6 11" id="KW-0798">TonB box</keyword>
<dbReference type="OrthoDB" id="1109239at2"/>
<dbReference type="InterPro" id="IPR008969">
    <property type="entry name" value="CarboxyPept-like_regulatory"/>
</dbReference>
<keyword evidence="2 10" id="KW-0813">Transport</keyword>
<dbReference type="GO" id="GO:0015344">
    <property type="term" value="F:siderophore uptake transmembrane transporter activity"/>
    <property type="evidence" value="ECO:0007669"/>
    <property type="project" value="TreeGrafter"/>
</dbReference>
<evidence type="ECO:0000256" key="3">
    <source>
        <dbReference type="ARBA" id="ARBA00022452"/>
    </source>
</evidence>
<dbReference type="Pfam" id="PF13715">
    <property type="entry name" value="CarbopepD_reg_2"/>
    <property type="match status" value="1"/>
</dbReference>
<name>A0A1H7JWE2_OLID1</name>